<evidence type="ECO:0000313" key="9">
    <source>
        <dbReference type="Proteomes" id="UP001153069"/>
    </source>
</evidence>
<dbReference type="SUPFAM" id="SSF50630">
    <property type="entry name" value="Acid proteases"/>
    <property type="match status" value="1"/>
</dbReference>
<evidence type="ECO:0000313" key="8">
    <source>
        <dbReference type="EMBL" id="CAB9525571.1"/>
    </source>
</evidence>
<keyword evidence="9" id="KW-1185">Reference proteome</keyword>
<dbReference type="Pfam" id="PF09668">
    <property type="entry name" value="Asp_protease"/>
    <property type="match status" value="1"/>
</dbReference>
<reference evidence="8" key="1">
    <citation type="submission" date="2020-06" db="EMBL/GenBank/DDBJ databases">
        <authorList>
            <consortium name="Plant Systems Biology data submission"/>
        </authorList>
    </citation>
    <scope>NUCLEOTIDE SEQUENCE</scope>
    <source>
        <strain evidence="8">D6</strain>
    </source>
</reference>
<evidence type="ECO:0000256" key="3">
    <source>
        <dbReference type="ARBA" id="ARBA00022750"/>
    </source>
</evidence>
<dbReference type="Gene3D" id="2.40.70.10">
    <property type="entry name" value="Acid Proteases"/>
    <property type="match status" value="1"/>
</dbReference>
<evidence type="ECO:0000256" key="1">
    <source>
        <dbReference type="ARBA" id="ARBA00009136"/>
    </source>
</evidence>
<dbReference type="Proteomes" id="UP001153069">
    <property type="component" value="Unassembled WGS sequence"/>
</dbReference>
<sequence length="276" mass="30984">MVSFLFFTLCVSQVTSFRWPRRFRSVQSNNKNHNNSDDENNNNPLSSLQLDPLLQVPCSLQLVPNTGDNQVPRPQHAIGTFCDTGAQRTCMSWDCVQRLGLAHLMDHRYAGQATGVGFCRVLGRIPAHTVLLQFASQLDGRQVTIMAPPITVLEKSTLDEVDLLLGLDFLRETQAVIDLKDEFLQLTCVMEITSDGTGTRKRDNNNNNQPKIIRIPFIRPRSSLSMGDDDSDAYAKAKEFVVSEIPRYLQKDGDNDEETDSDSDLLEDGTMDMRGM</sequence>
<comment type="caution">
    <text evidence="8">The sequence shown here is derived from an EMBL/GenBank/DDBJ whole genome shotgun (WGS) entry which is preliminary data.</text>
</comment>
<evidence type="ECO:0000259" key="7">
    <source>
        <dbReference type="Pfam" id="PF09668"/>
    </source>
</evidence>
<feature type="signal peptide" evidence="6">
    <location>
        <begin position="1"/>
        <end position="16"/>
    </location>
</feature>
<organism evidence="8 9">
    <name type="scientific">Seminavis robusta</name>
    <dbReference type="NCBI Taxonomy" id="568900"/>
    <lineage>
        <taxon>Eukaryota</taxon>
        <taxon>Sar</taxon>
        <taxon>Stramenopiles</taxon>
        <taxon>Ochrophyta</taxon>
        <taxon>Bacillariophyta</taxon>
        <taxon>Bacillariophyceae</taxon>
        <taxon>Bacillariophycidae</taxon>
        <taxon>Naviculales</taxon>
        <taxon>Naviculaceae</taxon>
        <taxon>Seminavis</taxon>
    </lineage>
</organism>
<dbReference type="GO" id="GO:0006508">
    <property type="term" value="P:proteolysis"/>
    <property type="evidence" value="ECO:0007669"/>
    <property type="project" value="UniProtKB-KW"/>
</dbReference>
<feature type="domain" description="Aspartic peptidase DDI1-type" evidence="7">
    <location>
        <begin position="75"/>
        <end position="178"/>
    </location>
</feature>
<dbReference type="PANTHER" id="PTHR12917:SF1">
    <property type="entry name" value="AT13091P"/>
    <property type="match status" value="1"/>
</dbReference>
<evidence type="ECO:0000256" key="5">
    <source>
        <dbReference type="SAM" id="MobiDB-lite"/>
    </source>
</evidence>
<dbReference type="EMBL" id="CAICTM010001693">
    <property type="protein sequence ID" value="CAB9525571.1"/>
    <property type="molecule type" value="Genomic_DNA"/>
</dbReference>
<dbReference type="InterPro" id="IPR021109">
    <property type="entry name" value="Peptidase_aspartic_dom_sf"/>
</dbReference>
<protein>
    <submittedName>
        <fullName evidence="8">DNA damage-inducible protein 1</fullName>
    </submittedName>
</protein>
<feature type="chain" id="PRO_5040266377" evidence="6">
    <location>
        <begin position="17"/>
        <end position="276"/>
    </location>
</feature>
<dbReference type="AlphaFoldDB" id="A0A9N8EU44"/>
<keyword evidence="3" id="KW-0064">Aspartyl protease</keyword>
<evidence type="ECO:0000256" key="2">
    <source>
        <dbReference type="ARBA" id="ARBA00022670"/>
    </source>
</evidence>
<proteinExistence type="inferred from homology"/>
<dbReference type="GO" id="GO:0004190">
    <property type="term" value="F:aspartic-type endopeptidase activity"/>
    <property type="evidence" value="ECO:0007669"/>
    <property type="project" value="UniProtKB-KW"/>
</dbReference>
<gene>
    <name evidence="8" type="ORF">SEMRO_1695_G291730.1</name>
</gene>
<accession>A0A9N8EU44</accession>
<keyword evidence="4" id="KW-0378">Hydrolase</keyword>
<dbReference type="PANTHER" id="PTHR12917">
    <property type="entry name" value="ASPARTYL PROTEASE DDI-RELATED"/>
    <property type="match status" value="1"/>
</dbReference>
<feature type="region of interest" description="Disordered" evidence="5">
    <location>
        <begin position="247"/>
        <end position="276"/>
    </location>
</feature>
<feature type="compositionally biased region" description="Acidic residues" evidence="5">
    <location>
        <begin position="254"/>
        <end position="270"/>
    </location>
</feature>
<evidence type="ECO:0000256" key="4">
    <source>
        <dbReference type="ARBA" id="ARBA00022801"/>
    </source>
</evidence>
<evidence type="ECO:0000256" key="6">
    <source>
        <dbReference type="SAM" id="SignalP"/>
    </source>
</evidence>
<dbReference type="InterPro" id="IPR019103">
    <property type="entry name" value="Peptidase_aspartic_DDI1-type"/>
</dbReference>
<keyword evidence="6" id="KW-0732">Signal</keyword>
<dbReference type="OrthoDB" id="43379at2759"/>
<comment type="similarity">
    <text evidence="1">Belongs to the DDI1 family.</text>
</comment>
<name>A0A9N8EU44_9STRA</name>
<keyword evidence="2" id="KW-0645">Protease</keyword>